<gene>
    <name evidence="1" type="ORF">HPB47_018569</name>
</gene>
<evidence type="ECO:0000313" key="2">
    <source>
        <dbReference type="Proteomes" id="UP000805193"/>
    </source>
</evidence>
<protein>
    <submittedName>
        <fullName evidence="1">Uncharacterized protein</fullName>
    </submittedName>
</protein>
<sequence>MQVSETLRVYWPYWYKEEVVSLVSSCITNDQMQVATAKDPTLQLVTKYLEKGWPAKRMLTQEIMRFFQLREELFIVDSIAFREDKVVVPDSLTSDLVSFAHEAHPGIVKTKQRLRDKFWWPRMDRRMDYSVRSYHACNQLRR</sequence>
<comment type="caution">
    <text evidence="1">The sequence shown here is derived from an EMBL/GenBank/DDBJ whole genome shotgun (WGS) entry which is preliminary data.</text>
</comment>
<name>A0AC60QL84_IXOPE</name>
<dbReference type="Proteomes" id="UP000805193">
    <property type="component" value="Unassembled WGS sequence"/>
</dbReference>
<accession>A0AC60QL84</accession>
<dbReference type="EMBL" id="JABSTQ010007729">
    <property type="protein sequence ID" value="KAG0435308.1"/>
    <property type="molecule type" value="Genomic_DNA"/>
</dbReference>
<proteinExistence type="predicted"/>
<reference evidence="1 2" key="1">
    <citation type="journal article" date="2020" name="Cell">
        <title>Large-Scale Comparative Analyses of Tick Genomes Elucidate Their Genetic Diversity and Vector Capacities.</title>
        <authorList>
            <consortium name="Tick Genome and Microbiome Consortium (TIGMIC)"/>
            <person name="Jia N."/>
            <person name="Wang J."/>
            <person name="Shi W."/>
            <person name="Du L."/>
            <person name="Sun Y."/>
            <person name="Zhan W."/>
            <person name="Jiang J.F."/>
            <person name="Wang Q."/>
            <person name="Zhang B."/>
            <person name="Ji P."/>
            <person name="Bell-Sakyi L."/>
            <person name="Cui X.M."/>
            <person name="Yuan T.T."/>
            <person name="Jiang B.G."/>
            <person name="Yang W.F."/>
            <person name="Lam T.T."/>
            <person name="Chang Q.C."/>
            <person name="Ding S.J."/>
            <person name="Wang X.J."/>
            <person name="Zhu J.G."/>
            <person name="Ruan X.D."/>
            <person name="Zhao L."/>
            <person name="Wei J.T."/>
            <person name="Ye R.Z."/>
            <person name="Que T.C."/>
            <person name="Du C.H."/>
            <person name="Zhou Y.H."/>
            <person name="Cheng J.X."/>
            <person name="Dai P.F."/>
            <person name="Guo W.B."/>
            <person name="Han X.H."/>
            <person name="Huang E.J."/>
            <person name="Li L.F."/>
            <person name="Wei W."/>
            <person name="Gao Y.C."/>
            <person name="Liu J.Z."/>
            <person name="Shao H.Z."/>
            <person name="Wang X."/>
            <person name="Wang C.C."/>
            <person name="Yang T.C."/>
            <person name="Huo Q.B."/>
            <person name="Li W."/>
            <person name="Chen H.Y."/>
            <person name="Chen S.E."/>
            <person name="Zhou L.G."/>
            <person name="Ni X.B."/>
            <person name="Tian J.H."/>
            <person name="Sheng Y."/>
            <person name="Liu T."/>
            <person name="Pan Y.S."/>
            <person name="Xia L.Y."/>
            <person name="Li J."/>
            <person name="Zhao F."/>
            <person name="Cao W.C."/>
        </authorList>
    </citation>
    <scope>NUCLEOTIDE SEQUENCE [LARGE SCALE GENOMIC DNA]</scope>
    <source>
        <strain evidence="1">Iper-2018</strain>
    </source>
</reference>
<organism evidence="1 2">
    <name type="scientific">Ixodes persulcatus</name>
    <name type="common">Taiga tick</name>
    <dbReference type="NCBI Taxonomy" id="34615"/>
    <lineage>
        <taxon>Eukaryota</taxon>
        <taxon>Metazoa</taxon>
        <taxon>Ecdysozoa</taxon>
        <taxon>Arthropoda</taxon>
        <taxon>Chelicerata</taxon>
        <taxon>Arachnida</taxon>
        <taxon>Acari</taxon>
        <taxon>Parasitiformes</taxon>
        <taxon>Ixodida</taxon>
        <taxon>Ixodoidea</taxon>
        <taxon>Ixodidae</taxon>
        <taxon>Ixodinae</taxon>
        <taxon>Ixodes</taxon>
    </lineage>
</organism>
<evidence type="ECO:0000313" key="1">
    <source>
        <dbReference type="EMBL" id="KAG0435308.1"/>
    </source>
</evidence>
<keyword evidence="2" id="KW-1185">Reference proteome</keyword>